<organism evidence="2 3">
    <name type="scientific">Sphingomonas phage Scott</name>
    <dbReference type="NCBI Taxonomy" id="2282912"/>
    <lineage>
        <taxon>Viruses</taxon>
        <taxon>Duplodnaviria</taxon>
        <taxon>Heunggongvirae</taxon>
        <taxon>Uroviricota</taxon>
        <taxon>Caudoviricetes</taxon>
        <taxon>Autographivirales</taxon>
        <taxon>Autonotataviridae</taxon>
        <taxon>Scottvirus</taxon>
        <taxon>Scottvirus scott</taxon>
    </lineage>
</organism>
<evidence type="ECO:0000256" key="1">
    <source>
        <dbReference type="SAM" id="MobiDB-lite"/>
    </source>
</evidence>
<dbReference type="EMBL" id="MH684921">
    <property type="protein sequence ID" value="AXN53737.1"/>
    <property type="molecule type" value="Genomic_DNA"/>
</dbReference>
<sequence length="779" mass="84731">MAAGRTSFAFEPARVSQSQPNSQGGFRGIQMQGGNTSVAGGVAAASQFTTPGPEADRIGGFLTDLLQPAIERRKKEQFVAGMVDQMSAVSGEEIRVNDKNPLNTIFGPSSYEEGAIFYSAKDAVNKWQTNMLADMDKLKRLPPDQLTKVVAESFGAMKSGDRFTDLAVETSLIEASQPVIGAIAKERYKWQQGEALNAWSGAASSGGASFQSAMVSLAQNSEPSDAGNLAANAARNNFLSSMAKPEGMDDETYRKGLINFYKGAVQGGNGYAATALKNSGFFNLLTDEELVKLEDAELKYGNRALGRAAVNFAEDIDRLNFNMEFGKISSTEAMAQLATINEKVKAATGFDQDLFDYKDITGAGKNVWTALHAQLQRQEDRRWQVEDMARREKFETEQKEKEAADEAAQVQTAWAAGRVKTAMAAGIGSTGNFDILAQADYASGNWTNMLRSYNNDQWVSNLVKDQVQAQIGSSIGQEYNRDFEQGYQKFTKLNKMKPAAAMAYYGDLYSPMLAYERLVTTGRVSPSQAFQRAFSNPAQYAPTPDMSKEATGAIDSWIKSNRGNTWMGGTIGSMLGGRRDLTASGAAALKNSMARQLGVMMKNTDMPAEALIPNLYQDLIRSGAYEDYGRLGWSNKPGTPNLGKQLGLMQDEADEVVQGVIDRQLKATGFKDGVSGDNFDIRRIKDQRGQTVIAVTPYDDEDGAGATALIPFSMLKAEADSLRGGRVARGQRSYRGQGTAKYNGPDPYRRVAGESGWERLKRINREVAAGADPVNHFNK</sequence>
<feature type="compositionally biased region" description="Polar residues" evidence="1">
    <location>
        <begin position="15"/>
        <end position="24"/>
    </location>
</feature>
<reference evidence="2 3" key="1">
    <citation type="submission" date="2018-07" db="EMBL/GenBank/DDBJ databases">
        <title>Relating species composition and interactions to biofilm formation in a model drinking water community.</title>
        <authorList>
            <person name="Thompson A."/>
            <person name="English E.L."/>
            <person name="Willsey G."/>
            <person name="Nock A.M."/>
            <person name="Eckstrom K."/>
            <person name="Tighe S.W."/>
            <person name="Bavelock M."/>
            <person name="Cairns B."/>
            <person name="Foote A."/>
            <person name="Schulman H."/>
            <person name="Gupta S."/>
            <person name="Kadouri D."/>
            <person name="Wargo M.J."/>
        </authorList>
    </citation>
    <scope>NUCLEOTIDE SEQUENCE [LARGE SCALE GENOMIC DNA]</scope>
    <source>
        <strain evidence="2">SPS</strain>
    </source>
</reference>
<gene>
    <name evidence="2" type="ORF">SPS_26</name>
</gene>
<dbReference type="Proteomes" id="UP000260554">
    <property type="component" value="Segment"/>
</dbReference>
<protein>
    <recommendedName>
        <fullName evidence="4">Internal virion protein</fullName>
    </recommendedName>
</protein>
<evidence type="ECO:0000313" key="3">
    <source>
        <dbReference type="Proteomes" id="UP000260554"/>
    </source>
</evidence>
<proteinExistence type="predicted"/>
<evidence type="ECO:0008006" key="4">
    <source>
        <dbReference type="Google" id="ProtNLM"/>
    </source>
</evidence>
<evidence type="ECO:0000313" key="2">
    <source>
        <dbReference type="EMBL" id="AXN53737.1"/>
    </source>
</evidence>
<keyword evidence="3" id="KW-1185">Reference proteome</keyword>
<name>A0A346FDC3_9CAUD</name>
<feature type="region of interest" description="Disordered" evidence="1">
    <location>
        <begin position="1"/>
        <end position="32"/>
    </location>
</feature>
<accession>A0A346FDC3</accession>